<evidence type="ECO:0000313" key="2">
    <source>
        <dbReference type="EMBL" id="KZC10192.1"/>
    </source>
</evidence>
<evidence type="ECO:0000256" key="1">
    <source>
        <dbReference type="SAM" id="MobiDB-lite"/>
    </source>
</evidence>
<evidence type="ECO:0000313" key="3">
    <source>
        <dbReference type="Proteomes" id="UP000076502"/>
    </source>
</evidence>
<proteinExistence type="predicted"/>
<reference evidence="2 3" key="1">
    <citation type="submission" date="2015-07" db="EMBL/GenBank/DDBJ databases">
        <title>The genome of Dufourea novaeangliae.</title>
        <authorList>
            <person name="Pan H."/>
            <person name="Kapheim K."/>
        </authorList>
    </citation>
    <scope>NUCLEOTIDE SEQUENCE [LARGE SCALE GENOMIC DNA]</scope>
    <source>
        <strain evidence="2">0120121106</strain>
        <tissue evidence="2">Whole body</tissue>
    </source>
</reference>
<protein>
    <submittedName>
        <fullName evidence="2">Uncharacterized protein</fullName>
    </submittedName>
</protein>
<name>A0A154PEA1_DUFNO</name>
<dbReference type="Proteomes" id="UP000076502">
    <property type="component" value="Unassembled WGS sequence"/>
</dbReference>
<accession>A0A154PEA1</accession>
<organism evidence="2 3">
    <name type="scientific">Dufourea novaeangliae</name>
    <name type="common">Sweat bee</name>
    <dbReference type="NCBI Taxonomy" id="178035"/>
    <lineage>
        <taxon>Eukaryota</taxon>
        <taxon>Metazoa</taxon>
        <taxon>Ecdysozoa</taxon>
        <taxon>Arthropoda</taxon>
        <taxon>Hexapoda</taxon>
        <taxon>Insecta</taxon>
        <taxon>Pterygota</taxon>
        <taxon>Neoptera</taxon>
        <taxon>Endopterygota</taxon>
        <taxon>Hymenoptera</taxon>
        <taxon>Apocrita</taxon>
        <taxon>Aculeata</taxon>
        <taxon>Apoidea</taxon>
        <taxon>Anthophila</taxon>
        <taxon>Halictidae</taxon>
        <taxon>Rophitinae</taxon>
        <taxon>Dufourea</taxon>
    </lineage>
</organism>
<keyword evidence="3" id="KW-1185">Reference proteome</keyword>
<dbReference type="AlphaFoldDB" id="A0A154PEA1"/>
<sequence length="73" mass="8433">MHYNFVQKFDFNPNRITLPNGRLRNAVTRCPAGNRFPRVNDVDDLSRSDTEPDDYSVDRKDRAGDRSVSGQMM</sequence>
<feature type="compositionally biased region" description="Basic and acidic residues" evidence="1">
    <location>
        <begin position="38"/>
        <end position="65"/>
    </location>
</feature>
<gene>
    <name evidence="2" type="ORF">WN55_01175</name>
</gene>
<feature type="region of interest" description="Disordered" evidence="1">
    <location>
        <begin position="31"/>
        <end position="73"/>
    </location>
</feature>
<dbReference type="EMBL" id="KQ434886">
    <property type="protein sequence ID" value="KZC10192.1"/>
    <property type="molecule type" value="Genomic_DNA"/>
</dbReference>